<organism evidence="17 18">
    <name type="scientific">Halorussus aquaticus</name>
    <dbReference type="NCBI Taxonomy" id="2953748"/>
    <lineage>
        <taxon>Archaea</taxon>
        <taxon>Methanobacteriati</taxon>
        <taxon>Methanobacteriota</taxon>
        <taxon>Stenosarchaea group</taxon>
        <taxon>Halobacteria</taxon>
        <taxon>Halobacteriales</taxon>
        <taxon>Haladaptataceae</taxon>
        <taxon>Halorussus</taxon>
    </lineage>
</organism>
<dbReference type="InterPro" id="IPR036257">
    <property type="entry name" value="Cyt_c_oxidase_su2_TM_sf"/>
</dbReference>
<dbReference type="SUPFAM" id="SSF49503">
    <property type="entry name" value="Cupredoxins"/>
    <property type="match status" value="1"/>
</dbReference>
<dbReference type="SUPFAM" id="SSF81464">
    <property type="entry name" value="Cytochrome c oxidase subunit II-like, transmembrane region"/>
    <property type="match status" value="1"/>
</dbReference>
<feature type="transmembrane region" description="Helical" evidence="14">
    <location>
        <begin position="44"/>
        <end position="64"/>
    </location>
</feature>
<dbReference type="PROSITE" id="PS50999">
    <property type="entry name" value="COX2_TM"/>
    <property type="match status" value="1"/>
</dbReference>
<dbReference type="PANTHER" id="PTHR22888:SF9">
    <property type="entry name" value="CYTOCHROME C OXIDASE SUBUNIT 2"/>
    <property type="match status" value="1"/>
</dbReference>
<evidence type="ECO:0000256" key="8">
    <source>
        <dbReference type="ARBA" id="ARBA00022967"/>
    </source>
</evidence>
<evidence type="ECO:0000256" key="1">
    <source>
        <dbReference type="ARBA" id="ARBA00004141"/>
    </source>
</evidence>
<evidence type="ECO:0000259" key="16">
    <source>
        <dbReference type="PROSITE" id="PS50999"/>
    </source>
</evidence>
<dbReference type="PANTHER" id="PTHR22888">
    <property type="entry name" value="CYTOCHROME C OXIDASE, SUBUNIT II"/>
    <property type="match status" value="1"/>
</dbReference>
<dbReference type="InterPro" id="IPR011759">
    <property type="entry name" value="Cyt_c_oxidase_su2_TM_dom"/>
</dbReference>
<evidence type="ECO:0000256" key="5">
    <source>
        <dbReference type="ARBA" id="ARBA00022660"/>
    </source>
</evidence>
<proteinExistence type="inferred from homology"/>
<comment type="similarity">
    <text evidence="2">Belongs to the cytochrome c oxidase subunit 2 family.</text>
</comment>
<dbReference type="InterPro" id="IPR008972">
    <property type="entry name" value="Cupredoxin"/>
</dbReference>
<evidence type="ECO:0000256" key="13">
    <source>
        <dbReference type="ARBA" id="ARBA00031389"/>
    </source>
</evidence>
<evidence type="ECO:0000259" key="15">
    <source>
        <dbReference type="PROSITE" id="PS50857"/>
    </source>
</evidence>
<dbReference type="CDD" id="cd13914">
    <property type="entry name" value="CuRO_HCO_II_like_3"/>
    <property type="match status" value="1"/>
</dbReference>
<protein>
    <recommendedName>
        <fullName evidence="3">cytochrome-c oxidase</fullName>
        <ecNumber evidence="3">7.1.1.9</ecNumber>
    </recommendedName>
    <alternativeName>
        <fullName evidence="13">Cytochrome c oxidase polypeptide II</fullName>
    </alternativeName>
</protein>
<dbReference type="InterPro" id="IPR002429">
    <property type="entry name" value="CcO_II-like_C"/>
</dbReference>
<evidence type="ECO:0000256" key="9">
    <source>
        <dbReference type="ARBA" id="ARBA00022982"/>
    </source>
</evidence>
<reference evidence="17 18" key="1">
    <citation type="journal article" date="2019" name="Int. J. Syst. Evol. Microbiol.">
        <title>The Global Catalogue of Microorganisms (GCM) 10K type strain sequencing project: providing services to taxonomists for standard genome sequencing and annotation.</title>
        <authorList>
            <consortium name="The Broad Institute Genomics Platform"/>
            <consortium name="The Broad Institute Genome Sequencing Center for Infectious Disease"/>
            <person name="Wu L."/>
            <person name="Ma J."/>
        </authorList>
    </citation>
    <scope>NUCLEOTIDE SEQUENCE [LARGE SCALE GENOMIC DNA]</scope>
    <source>
        <strain evidence="17 18">XZYJ18</strain>
    </source>
</reference>
<keyword evidence="10 14" id="KW-1133">Transmembrane helix</keyword>
<evidence type="ECO:0000256" key="4">
    <source>
        <dbReference type="ARBA" id="ARBA00022448"/>
    </source>
</evidence>
<keyword evidence="4" id="KW-0813">Transport</keyword>
<dbReference type="InterPro" id="IPR045187">
    <property type="entry name" value="CcO_II"/>
</dbReference>
<keyword evidence="11" id="KW-0186">Copper</keyword>
<evidence type="ECO:0000256" key="14">
    <source>
        <dbReference type="SAM" id="Phobius"/>
    </source>
</evidence>
<dbReference type="EC" id="7.1.1.9" evidence="3"/>
<dbReference type="Gene3D" id="2.60.40.420">
    <property type="entry name" value="Cupredoxins - blue copper proteins"/>
    <property type="match status" value="1"/>
</dbReference>
<dbReference type="Pfam" id="PF00116">
    <property type="entry name" value="COX2"/>
    <property type="match status" value="1"/>
</dbReference>
<dbReference type="RefSeq" id="WP_254267072.1">
    <property type="nucleotide sequence ID" value="NZ_CP100400.1"/>
</dbReference>
<keyword evidence="18" id="KW-1185">Reference proteome</keyword>
<evidence type="ECO:0000256" key="12">
    <source>
        <dbReference type="ARBA" id="ARBA00023136"/>
    </source>
</evidence>
<keyword evidence="9" id="KW-0249">Electron transport</keyword>
<sequence length="240" mass="26663">MSSKRTAFATLLGVAALALFADPVLAQGYDSTTEALIQSLNTQLLYMAIPITVLVEGILIYTVWKYRNNDDPKPTKENRRLEISWTIATALVLLVVGYASYGVMANEYVSQASGEIEPADSNAVTVDVYGQKYLWEFNYTGQNVTTTGTLVLPKGQDVILRITSRDWLHSFHVPELGLKQDALPGQYETIKTKPTETGTYQLYCAEYCGVGHSKMLGEVRVVSQQEYQNWLDEQQGNSSS</sequence>
<evidence type="ECO:0000256" key="7">
    <source>
        <dbReference type="ARBA" id="ARBA00022723"/>
    </source>
</evidence>
<dbReference type="AlphaFoldDB" id="A0ABD5PYS3"/>
<evidence type="ECO:0000256" key="10">
    <source>
        <dbReference type="ARBA" id="ARBA00022989"/>
    </source>
</evidence>
<dbReference type="EMBL" id="JBHSHT010000001">
    <property type="protein sequence ID" value="MFC4823456.1"/>
    <property type="molecule type" value="Genomic_DNA"/>
</dbReference>
<dbReference type="NCBIfam" id="TIGR02866">
    <property type="entry name" value="CoxB"/>
    <property type="match status" value="1"/>
</dbReference>
<comment type="subcellular location">
    <subcellularLocation>
        <location evidence="1">Membrane</location>
        <topology evidence="1">Multi-pass membrane protein</topology>
    </subcellularLocation>
</comment>
<name>A0ABD5PYS3_9EURY</name>
<dbReference type="GO" id="GO:0016020">
    <property type="term" value="C:membrane"/>
    <property type="evidence" value="ECO:0007669"/>
    <property type="project" value="UniProtKB-SubCell"/>
</dbReference>
<evidence type="ECO:0000256" key="3">
    <source>
        <dbReference type="ARBA" id="ARBA00012949"/>
    </source>
</evidence>
<keyword evidence="5" id="KW-0679">Respiratory chain</keyword>
<dbReference type="GO" id="GO:0004129">
    <property type="term" value="F:cytochrome-c oxidase activity"/>
    <property type="evidence" value="ECO:0007669"/>
    <property type="project" value="UniProtKB-EC"/>
</dbReference>
<keyword evidence="7" id="KW-0479">Metal-binding</keyword>
<evidence type="ECO:0000256" key="2">
    <source>
        <dbReference type="ARBA" id="ARBA00007866"/>
    </source>
</evidence>
<keyword evidence="12 14" id="KW-0472">Membrane</keyword>
<feature type="transmembrane region" description="Helical" evidence="14">
    <location>
        <begin position="85"/>
        <end position="104"/>
    </location>
</feature>
<evidence type="ECO:0000256" key="11">
    <source>
        <dbReference type="ARBA" id="ARBA00023008"/>
    </source>
</evidence>
<dbReference type="Gene3D" id="1.10.287.90">
    <property type="match status" value="1"/>
</dbReference>
<evidence type="ECO:0000313" key="17">
    <source>
        <dbReference type="EMBL" id="MFC4823456.1"/>
    </source>
</evidence>
<dbReference type="GeneID" id="73045493"/>
<gene>
    <name evidence="17" type="primary">coxB</name>
    <name evidence="17" type="ORF">ACFO9K_04195</name>
</gene>
<dbReference type="Proteomes" id="UP001595945">
    <property type="component" value="Unassembled WGS sequence"/>
</dbReference>
<evidence type="ECO:0000313" key="18">
    <source>
        <dbReference type="Proteomes" id="UP001595945"/>
    </source>
</evidence>
<comment type="caution">
    <text evidence="17">The sequence shown here is derived from an EMBL/GenBank/DDBJ whole genome shotgun (WGS) entry which is preliminary data.</text>
</comment>
<dbReference type="PROSITE" id="PS50857">
    <property type="entry name" value="COX2_CUA"/>
    <property type="match status" value="1"/>
</dbReference>
<feature type="domain" description="Cytochrome oxidase subunit II transmembrane region profile" evidence="16">
    <location>
        <begin position="12"/>
        <end position="111"/>
    </location>
</feature>
<keyword evidence="6 14" id="KW-0812">Transmembrane</keyword>
<keyword evidence="8" id="KW-1278">Translocase</keyword>
<dbReference type="PRINTS" id="PR01166">
    <property type="entry name" value="CYCOXIDASEII"/>
</dbReference>
<accession>A0ABD5PYS3</accession>
<dbReference type="InterPro" id="IPR014222">
    <property type="entry name" value="Cyt_c_oxidase_su2"/>
</dbReference>
<feature type="domain" description="Cytochrome oxidase subunit II copper A binding" evidence="15">
    <location>
        <begin position="121"/>
        <end position="233"/>
    </location>
</feature>
<evidence type="ECO:0000256" key="6">
    <source>
        <dbReference type="ARBA" id="ARBA00022692"/>
    </source>
</evidence>
<dbReference type="Pfam" id="PF02790">
    <property type="entry name" value="COX2_TM"/>
    <property type="match status" value="1"/>
</dbReference>
<dbReference type="GO" id="GO:0046872">
    <property type="term" value="F:metal ion binding"/>
    <property type="evidence" value="ECO:0007669"/>
    <property type="project" value="UniProtKB-KW"/>
</dbReference>